<gene>
    <name evidence="3" type="ORF">TrLO_g7708</name>
</gene>
<dbReference type="AlphaFoldDB" id="A0A9W7CPA8"/>
<feature type="compositionally biased region" description="Polar residues" evidence="1">
    <location>
        <begin position="176"/>
        <end position="192"/>
    </location>
</feature>
<dbReference type="Pfam" id="PF12937">
    <property type="entry name" value="F-box-like"/>
    <property type="match status" value="1"/>
</dbReference>
<evidence type="ECO:0000313" key="3">
    <source>
        <dbReference type="EMBL" id="GMI08566.1"/>
    </source>
</evidence>
<name>A0A9W7CPA8_9STRA</name>
<dbReference type="InterPro" id="IPR036047">
    <property type="entry name" value="F-box-like_dom_sf"/>
</dbReference>
<feature type="region of interest" description="Disordered" evidence="1">
    <location>
        <begin position="112"/>
        <end position="199"/>
    </location>
</feature>
<feature type="domain" description="F-box" evidence="2">
    <location>
        <begin position="357"/>
        <end position="393"/>
    </location>
</feature>
<organism evidence="3 4">
    <name type="scientific">Triparma laevis f. longispina</name>
    <dbReference type="NCBI Taxonomy" id="1714387"/>
    <lineage>
        <taxon>Eukaryota</taxon>
        <taxon>Sar</taxon>
        <taxon>Stramenopiles</taxon>
        <taxon>Ochrophyta</taxon>
        <taxon>Bolidophyceae</taxon>
        <taxon>Parmales</taxon>
        <taxon>Triparmaceae</taxon>
        <taxon>Triparma</taxon>
    </lineage>
</organism>
<protein>
    <recommendedName>
        <fullName evidence="2">F-box domain-containing protein</fullName>
    </recommendedName>
</protein>
<reference evidence="4" key="1">
    <citation type="journal article" date="2023" name="Commun. Biol.">
        <title>Genome analysis of Parmales, the sister group of diatoms, reveals the evolutionary specialization of diatoms from phago-mixotrophs to photoautotrophs.</title>
        <authorList>
            <person name="Ban H."/>
            <person name="Sato S."/>
            <person name="Yoshikawa S."/>
            <person name="Yamada K."/>
            <person name="Nakamura Y."/>
            <person name="Ichinomiya M."/>
            <person name="Sato N."/>
            <person name="Blanc-Mathieu R."/>
            <person name="Endo H."/>
            <person name="Kuwata A."/>
            <person name="Ogata H."/>
        </authorList>
    </citation>
    <scope>NUCLEOTIDE SEQUENCE [LARGE SCALE GENOMIC DNA]</scope>
    <source>
        <strain evidence="4">NIES 3700</strain>
    </source>
</reference>
<accession>A0A9W7CPA8</accession>
<comment type="caution">
    <text evidence="3">The sequence shown here is derived from an EMBL/GenBank/DDBJ whole genome shotgun (WGS) entry which is preliminary data.</text>
</comment>
<dbReference type="EMBL" id="BRXW01000125">
    <property type="protein sequence ID" value="GMI08566.1"/>
    <property type="molecule type" value="Genomic_DNA"/>
</dbReference>
<dbReference type="InterPro" id="IPR001810">
    <property type="entry name" value="F-box_dom"/>
</dbReference>
<dbReference type="OrthoDB" id="46518at2759"/>
<dbReference type="Proteomes" id="UP001165122">
    <property type="component" value="Unassembled WGS sequence"/>
</dbReference>
<evidence type="ECO:0000313" key="4">
    <source>
        <dbReference type="Proteomes" id="UP001165122"/>
    </source>
</evidence>
<evidence type="ECO:0000256" key="1">
    <source>
        <dbReference type="SAM" id="MobiDB-lite"/>
    </source>
</evidence>
<dbReference type="SUPFAM" id="SSF81383">
    <property type="entry name" value="F-box domain"/>
    <property type="match status" value="1"/>
</dbReference>
<dbReference type="Gene3D" id="1.20.1280.50">
    <property type="match status" value="1"/>
</dbReference>
<sequence>MNTPDPSSIAPQMMTDEEPDFDSLMTSLLEDDAFVNGIDDTTGVISGVKSLDSGIINSMFNSGIGNSVVSNSSSSSPVPLEVPKKNRSNSLEIPGIEEKAFTSGHTTGFSQLFGSGVNQYPHESSHKNISSPLQQPMQMQTTTTSSSSSAFASASTPPKTSSSSSSTRGEFIPTGGYNSSPRISQHRTSPTYVPNPRSNNLLPPSVVQSGHHHRTHSIANPLPLPEPFLPSGAAYERKKQRAKEGRVKLNQSLDALHSAIINSSTTITNMLFYTTHLPSHITSTLRLVPDLAQKAKKYDRPSFTGVAAEMVQRLCEGVDGLFGVWREGVEGAGTKRRRVEVYTQEKPWKMRYHHLKKIASYLNGSDLIQCLQVCRRWRDGAFSSSSIWRTLNLKRFNGSVFEVIQQEKDVARRLKIKGKKYEHVGVDVGEMELYRKGERMGLPPKSKAKGIILGCSENSKKKVWITLVPRSNGQTNRSVKTDGKWKVRQVVVLRIIFTAKSDSVIVGGSDVVWIEGGSNWGEITSDEKLTRTFMTLDGGTISGEKMNWGESVIMQVHVHVDGCKNEGEFRRIAKRVSVDGINVDVEETEKKVNDRVSVK</sequence>
<feature type="compositionally biased region" description="Polar residues" evidence="1">
    <location>
        <begin position="112"/>
        <end position="122"/>
    </location>
</feature>
<keyword evidence="4" id="KW-1185">Reference proteome</keyword>
<feature type="compositionally biased region" description="Low complexity" evidence="1">
    <location>
        <begin position="130"/>
        <end position="167"/>
    </location>
</feature>
<evidence type="ECO:0000259" key="2">
    <source>
        <dbReference type="Pfam" id="PF12937"/>
    </source>
</evidence>
<proteinExistence type="predicted"/>